<feature type="compositionally biased region" description="Low complexity" evidence="2">
    <location>
        <begin position="69"/>
        <end position="97"/>
    </location>
</feature>
<name>A0AAF0AEL8_9CAUD</name>
<proteinExistence type="predicted"/>
<dbReference type="KEGG" id="vg:79413003"/>
<evidence type="ECO:0000313" key="4">
    <source>
        <dbReference type="Proteomes" id="UP001211688"/>
    </source>
</evidence>
<reference evidence="3" key="1">
    <citation type="submission" date="2022-11" db="EMBL/GenBank/DDBJ databases">
        <authorList>
            <person name="Jaryenneh J.D."/>
            <person name="Schoeniger J.S."/>
            <person name="Mageeney C.M."/>
        </authorList>
    </citation>
    <scope>NUCLEOTIDE SEQUENCE</scope>
</reference>
<protein>
    <submittedName>
        <fullName evidence="3">Uncharacterized protein</fullName>
    </submittedName>
</protein>
<dbReference type="GeneID" id="79413003"/>
<organism evidence="3 4">
    <name type="scientific">Pseudomonas phage MiCath</name>
    <dbReference type="NCBI Taxonomy" id="3003729"/>
    <lineage>
        <taxon>Viruses</taxon>
        <taxon>Duplodnaviria</taxon>
        <taxon>Heunggongvirae</taxon>
        <taxon>Uroviricota</taxon>
        <taxon>Caudoviricetes</taxon>
        <taxon>Queuovirinae</taxon>
        <taxon>Micathvirus</taxon>
        <taxon>Micathvirus micath</taxon>
    </lineage>
</organism>
<feature type="coiled-coil region" evidence="1">
    <location>
        <begin position="156"/>
        <end position="197"/>
    </location>
</feature>
<accession>A0AAF0AEL8</accession>
<dbReference type="RefSeq" id="YP_010719863.1">
    <property type="nucleotide sequence ID" value="NC_072502.1"/>
</dbReference>
<keyword evidence="4" id="KW-1185">Reference proteome</keyword>
<sequence>MSEKILEALKKLDVENDNHWTADGAVRLDTIKMLAADPTITRDILDTVAPGFVRSNALSWTLPEKTGDSTEQQGASQAQGGEQSTAATTGTDSAANAQAGPTGAEQGGDTTEQPNAGSDINSDLLDEVFQASGNLEHLPPLGGYGVSDEDSPEATLKAMEARHDELLQARDQLNRFVQESDRQMDALRKTINDEQGNDNASAIRAYLNSQTEQAHARHRALVAVTGGDSRVAADLRKALDTRAPIDKK</sequence>
<evidence type="ECO:0000256" key="1">
    <source>
        <dbReference type="SAM" id="Coils"/>
    </source>
</evidence>
<keyword evidence="1" id="KW-0175">Coiled coil</keyword>
<feature type="region of interest" description="Disordered" evidence="2">
    <location>
        <begin position="134"/>
        <end position="153"/>
    </location>
</feature>
<dbReference type="Proteomes" id="UP001211688">
    <property type="component" value="Segment"/>
</dbReference>
<feature type="region of interest" description="Disordered" evidence="2">
    <location>
        <begin position="63"/>
        <end position="120"/>
    </location>
</feature>
<dbReference type="EMBL" id="OP882271">
    <property type="protein sequence ID" value="WAX22435.1"/>
    <property type="molecule type" value="Genomic_DNA"/>
</dbReference>
<evidence type="ECO:0000313" key="3">
    <source>
        <dbReference type="EMBL" id="WAX22435.1"/>
    </source>
</evidence>
<feature type="compositionally biased region" description="Polar residues" evidence="2">
    <location>
        <begin position="108"/>
        <end position="120"/>
    </location>
</feature>
<evidence type="ECO:0000256" key="2">
    <source>
        <dbReference type="SAM" id="MobiDB-lite"/>
    </source>
</evidence>